<dbReference type="InterPro" id="IPR027995">
    <property type="entry name" value="Galactosyl_T_N"/>
</dbReference>
<name>A0A3Q0KD59_SCHMA</name>
<reference evidence="14" key="1">
    <citation type="journal article" date="2012" name="PLoS Negl. Trop. Dis.">
        <title>A systematically improved high quality genome and transcriptome of the human blood fluke Schistosoma mansoni.</title>
        <authorList>
            <person name="Protasio A.V."/>
            <person name="Tsai I.J."/>
            <person name="Babbage A."/>
            <person name="Nichol S."/>
            <person name="Hunt M."/>
            <person name="Aslett M.A."/>
            <person name="De Silva N."/>
            <person name="Velarde G.S."/>
            <person name="Anderson T.J."/>
            <person name="Clark R.C."/>
            <person name="Davidson C."/>
            <person name="Dillon G.P."/>
            <person name="Holroyd N.E."/>
            <person name="LoVerde P.T."/>
            <person name="Lloyd C."/>
            <person name="McQuillan J."/>
            <person name="Oliveira G."/>
            <person name="Otto T.D."/>
            <person name="Parker-Manuel S.J."/>
            <person name="Quail M.A."/>
            <person name="Wilson R.A."/>
            <person name="Zerlotini A."/>
            <person name="Dunne D.W."/>
            <person name="Berriman M."/>
        </authorList>
    </citation>
    <scope>NUCLEOTIDE SEQUENCE [LARGE SCALE GENOMIC DNA]</scope>
    <source>
        <strain evidence="14">Puerto Rican</strain>
    </source>
</reference>
<dbReference type="InParanoid" id="A0A3Q0KD59"/>
<evidence type="ECO:0000256" key="8">
    <source>
        <dbReference type="ARBA" id="ARBA00022989"/>
    </source>
</evidence>
<feature type="domain" description="Galactosyltransferase N-terminal" evidence="13">
    <location>
        <begin position="127"/>
        <end position="231"/>
    </location>
</feature>
<evidence type="ECO:0000256" key="11">
    <source>
        <dbReference type="RuleBase" id="RU368121"/>
    </source>
</evidence>
<keyword evidence="6" id="KW-0812">Transmembrane</keyword>
<dbReference type="SUPFAM" id="SSF53448">
    <property type="entry name" value="Nucleotide-diphospho-sugar transferases"/>
    <property type="match status" value="1"/>
</dbReference>
<keyword evidence="4 11" id="KW-0328">Glycosyltransferase</keyword>
<evidence type="ECO:0000256" key="6">
    <source>
        <dbReference type="ARBA" id="ARBA00022692"/>
    </source>
</evidence>
<dbReference type="InterPro" id="IPR029044">
    <property type="entry name" value="Nucleotide-diphossugar_trans"/>
</dbReference>
<evidence type="ECO:0000259" key="12">
    <source>
        <dbReference type="Pfam" id="PF02709"/>
    </source>
</evidence>
<evidence type="ECO:0000256" key="3">
    <source>
        <dbReference type="ARBA" id="ARBA00005735"/>
    </source>
</evidence>
<protein>
    <recommendedName>
        <fullName evidence="11">Beta-1,4-galactosyltransferase</fullName>
        <ecNumber evidence="11">2.4.1.-</ecNumber>
    </recommendedName>
</protein>
<dbReference type="Pfam" id="PF02709">
    <property type="entry name" value="Glyco_transf_7C"/>
    <property type="match status" value="1"/>
</dbReference>
<evidence type="ECO:0000313" key="15">
    <source>
        <dbReference type="WBParaSite" id="Smp_021370.1"/>
    </source>
</evidence>
<dbReference type="PANTHER" id="PTHR19300">
    <property type="entry name" value="BETA-1,4-GALACTOSYLTRANSFERASE"/>
    <property type="match status" value="1"/>
</dbReference>
<dbReference type="GO" id="GO:0016020">
    <property type="term" value="C:membrane"/>
    <property type="evidence" value="ECO:0007669"/>
    <property type="project" value="UniProtKB-SubCell"/>
</dbReference>
<evidence type="ECO:0000256" key="1">
    <source>
        <dbReference type="ARBA" id="ARBA00004606"/>
    </source>
</evidence>
<sequence length="365" mass="42411">MMQTFISQRICFGCSIFLFLLGSIFLYVHISRSQNIPNFLRKLPYNVTVFGNFVVSQQQECPRENPHAIGRLKIETNVPTWDSLVEKYASSSPQRKVILSKGGNYSYPSLNPVVIHNESINSHNYTDSLKKYVGLWRPIVCDPTENLAVIVPYRNRDIHLRMFLGHMHAFLRKQLLTYTIFIINQAGKTHFNRALLLNVGFIESKRVTNFDCFIFHDVDLLPEDDRNSYRCGDQPRHLSVAVDKFNYRLPYLNIFGGAVAFTKEQFVKVGGFSNIYFGWGGEDDDLYARVVYHNYSIVRYPEEISRYKMISHKKDPDNPDNPKRNELLKNASSRFKTDGYWNANYTLLESYPAYNGLFYWVSISP</sequence>
<dbReference type="AlphaFoldDB" id="A0A3Q0KD59"/>
<evidence type="ECO:0000256" key="2">
    <source>
        <dbReference type="ARBA" id="ARBA00004922"/>
    </source>
</evidence>
<dbReference type="Gene3D" id="3.90.550.10">
    <property type="entry name" value="Spore Coat Polysaccharide Biosynthesis Protein SpsA, Chain A"/>
    <property type="match status" value="1"/>
</dbReference>
<dbReference type="Proteomes" id="UP000008854">
    <property type="component" value="Unassembled WGS sequence"/>
</dbReference>
<dbReference type="GO" id="GO:0008378">
    <property type="term" value="F:galactosyltransferase activity"/>
    <property type="evidence" value="ECO:0007669"/>
    <property type="project" value="TreeGrafter"/>
</dbReference>
<comment type="pathway">
    <text evidence="2 11">Protein modification; protein glycosylation.</text>
</comment>
<comment type="subcellular location">
    <subcellularLocation>
        <location evidence="1">Membrane</location>
        <topology evidence="1">Single-pass type II membrane protein</topology>
    </subcellularLocation>
</comment>
<keyword evidence="10 11" id="KW-0325">Glycoprotein</keyword>
<evidence type="ECO:0000256" key="7">
    <source>
        <dbReference type="ARBA" id="ARBA00022968"/>
    </source>
</evidence>
<dbReference type="FunCoup" id="A0A3Q0KD59">
    <property type="interactions" value="746"/>
</dbReference>
<keyword evidence="14" id="KW-1185">Reference proteome</keyword>
<keyword evidence="5 11" id="KW-0808">Transferase</keyword>
<evidence type="ECO:0000259" key="13">
    <source>
        <dbReference type="Pfam" id="PF13733"/>
    </source>
</evidence>
<evidence type="ECO:0000313" key="14">
    <source>
        <dbReference type="Proteomes" id="UP000008854"/>
    </source>
</evidence>
<dbReference type="PANTHER" id="PTHR19300:SF57">
    <property type="entry name" value="BETA-1,4-N-ACETYLGALACTOSAMINYLTRANSFERASE"/>
    <property type="match status" value="1"/>
</dbReference>
<comment type="function">
    <text evidence="11">Catalyses the transfer of galactose onto proteins or lipids.</text>
</comment>
<evidence type="ECO:0000256" key="4">
    <source>
        <dbReference type="ARBA" id="ARBA00022676"/>
    </source>
</evidence>
<evidence type="ECO:0000256" key="9">
    <source>
        <dbReference type="ARBA" id="ARBA00023136"/>
    </source>
</evidence>
<feature type="domain" description="Galactosyltransferase C-terminal" evidence="12">
    <location>
        <begin position="236"/>
        <end position="313"/>
    </location>
</feature>
<dbReference type="WBParaSite" id="Smp_021370.1">
    <property type="protein sequence ID" value="Smp_021370.1"/>
    <property type="gene ID" value="Smp_021370"/>
</dbReference>
<evidence type="ECO:0000256" key="10">
    <source>
        <dbReference type="ARBA" id="ARBA00023180"/>
    </source>
</evidence>
<dbReference type="UniPathway" id="UPA00378"/>
<dbReference type="GO" id="GO:0005975">
    <property type="term" value="P:carbohydrate metabolic process"/>
    <property type="evidence" value="ECO:0007669"/>
    <property type="project" value="InterPro"/>
</dbReference>
<evidence type="ECO:0000256" key="5">
    <source>
        <dbReference type="ARBA" id="ARBA00022679"/>
    </source>
</evidence>
<reference evidence="15" key="2">
    <citation type="submission" date="2018-12" db="UniProtKB">
        <authorList>
            <consortium name="WormBaseParasite"/>
        </authorList>
    </citation>
    <scope>IDENTIFICATION</scope>
    <source>
        <strain evidence="15">Puerto Rican</strain>
    </source>
</reference>
<organism evidence="14 15">
    <name type="scientific">Schistosoma mansoni</name>
    <name type="common">Blood fluke</name>
    <dbReference type="NCBI Taxonomy" id="6183"/>
    <lineage>
        <taxon>Eukaryota</taxon>
        <taxon>Metazoa</taxon>
        <taxon>Spiralia</taxon>
        <taxon>Lophotrochozoa</taxon>
        <taxon>Platyhelminthes</taxon>
        <taxon>Trematoda</taxon>
        <taxon>Digenea</taxon>
        <taxon>Strigeidida</taxon>
        <taxon>Schistosomatoidea</taxon>
        <taxon>Schistosomatidae</taxon>
        <taxon>Schistosoma</taxon>
    </lineage>
</organism>
<dbReference type="EC" id="2.4.1.-" evidence="11"/>
<comment type="similarity">
    <text evidence="3 11">Belongs to the glycosyltransferase 7 family.</text>
</comment>
<keyword evidence="9" id="KW-0472">Membrane</keyword>
<dbReference type="STRING" id="6183.A0A3Q0KD59"/>
<dbReference type="InterPro" id="IPR003859">
    <property type="entry name" value="Galactosyl_T"/>
</dbReference>
<keyword evidence="7 11" id="KW-0735">Signal-anchor</keyword>
<proteinExistence type="inferred from homology"/>
<dbReference type="GO" id="GO:0033842">
    <property type="term" value="F:N-acetyl-beta-glucosaminyl-derivative 4-beta-N-acetylgalactosaminyltransferase activity"/>
    <property type="evidence" value="ECO:0007669"/>
    <property type="project" value="TreeGrafter"/>
</dbReference>
<accession>A0A3Q0KD59</accession>
<dbReference type="GO" id="GO:0006688">
    <property type="term" value="P:glycosphingolipid biosynthetic process"/>
    <property type="evidence" value="ECO:0007669"/>
    <property type="project" value="TreeGrafter"/>
</dbReference>
<dbReference type="CDD" id="cd00899">
    <property type="entry name" value="b4GalT"/>
    <property type="match status" value="1"/>
</dbReference>
<dbReference type="Pfam" id="PF13733">
    <property type="entry name" value="Glyco_transf_7N"/>
    <property type="match status" value="1"/>
</dbReference>
<dbReference type="GO" id="GO:0005794">
    <property type="term" value="C:Golgi apparatus"/>
    <property type="evidence" value="ECO:0007669"/>
    <property type="project" value="TreeGrafter"/>
</dbReference>
<dbReference type="PRINTS" id="PR02050">
    <property type="entry name" value="B14GALTRFASE"/>
</dbReference>
<keyword evidence="8" id="KW-1133">Transmembrane helix</keyword>
<dbReference type="InterPro" id="IPR027791">
    <property type="entry name" value="Galactosyl_T_C"/>
</dbReference>